<dbReference type="GO" id="GO:0005975">
    <property type="term" value="P:carbohydrate metabolic process"/>
    <property type="evidence" value="ECO:0007669"/>
    <property type="project" value="InterPro"/>
</dbReference>
<evidence type="ECO:0000313" key="8">
    <source>
        <dbReference type="Proteomes" id="UP001207116"/>
    </source>
</evidence>
<dbReference type="Gene3D" id="3.20.20.300">
    <property type="entry name" value="Glycoside hydrolase, family 3, N-terminal domain"/>
    <property type="match status" value="1"/>
</dbReference>
<feature type="domain" description="Glycoside hydrolase family 3 N-terminal" evidence="6">
    <location>
        <begin position="17"/>
        <end position="349"/>
    </location>
</feature>
<dbReference type="PANTHER" id="PTHR30480">
    <property type="entry name" value="BETA-HEXOSAMINIDASE-RELATED"/>
    <property type="match status" value="1"/>
</dbReference>
<dbReference type="GO" id="GO:0009254">
    <property type="term" value="P:peptidoglycan turnover"/>
    <property type="evidence" value="ECO:0007669"/>
    <property type="project" value="TreeGrafter"/>
</dbReference>
<evidence type="ECO:0000313" key="7">
    <source>
        <dbReference type="EMBL" id="MCX2720394.1"/>
    </source>
</evidence>
<name>A0AAE3MMX8_9FLAO</name>
<dbReference type="GO" id="GO:0004563">
    <property type="term" value="F:beta-N-acetylhexosaminidase activity"/>
    <property type="evidence" value="ECO:0007669"/>
    <property type="project" value="UniProtKB-EC"/>
</dbReference>
<dbReference type="EC" id="3.2.1.52" evidence="3"/>
<dbReference type="InterPro" id="IPR017853">
    <property type="entry name" value="GH"/>
</dbReference>
<comment type="caution">
    <text evidence="7">The sequence shown here is derived from an EMBL/GenBank/DDBJ whole genome shotgun (WGS) entry which is preliminary data.</text>
</comment>
<dbReference type="PROSITE" id="PS00775">
    <property type="entry name" value="GLYCOSYL_HYDROL_F3"/>
    <property type="match status" value="1"/>
</dbReference>
<keyword evidence="5" id="KW-0326">Glycosidase</keyword>
<dbReference type="PANTHER" id="PTHR30480:SF13">
    <property type="entry name" value="BETA-HEXOSAMINIDASE"/>
    <property type="match status" value="1"/>
</dbReference>
<dbReference type="Proteomes" id="UP001207116">
    <property type="component" value="Unassembled WGS sequence"/>
</dbReference>
<keyword evidence="4 7" id="KW-0378">Hydrolase</keyword>
<dbReference type="InterPro" id="IPR036962">
    <property type="entry name" value="Glyco_hydro_3_N_sf"/>
</dbReference>
<dbReference type="SUPFAM" id="SSF51445">
    <property type="entry name" value="(Trans)glycosidases"/>
    <property type="match status" value="1"/>
</dbReference>
<evidence type="ECO:0000256" key="3">
    <source>
        <dbReference type="ARBA" id="ARBA00012663"/>
    </source>
</evidence>
<dbReference type="Pfam" id="PF00933">
    <property type="entry name" value="Glyco_hydro_3"/>
    <property type="match status" value="1"/>
</dbReference>
<comment type="catalytic activity">
    <reaction evidence="1">
        <text>Hydrolysis of terminal non-reducing N-acetyl-D-hexosamine residues in N-acetyl-beta-D-hexosaminides.</text>
        <dbReference type="EC" id="3.2.1.52"/>
    </reaction>
</comment>
<evidence type="ECO:0000256" key="2">
    <source>
        <dbReference type="ARBA" id="ARBA00005336"/>
    </source>
</evidence>
<gene>
    <name evidence="7" type="ORF">OO016_12335</name>
</gene>
<evidence type="ECO:0000259" key="6">
    <source>
        <dbReference type="Pfam" id="PF00933"/>
    </source>
</evidence>
<evidence type="ECO:0000256" key="5">
    <source>
        <dbReference type="ARBA" id="ARBA00023295"/>
    </source>
</evidence>
<dbReference type="InterPro" id="IPR019800">
    <property type="entry name" value="Glyco_hydro_3_AS"/>
</dbReference>
<dbReference type="RefSeq" id="WP_266014467.1">
    <property type="nucleotide sequence ID" value="NZ_JAPFQP010000004.1"/>
</dbReference>
<dbReference type="InterPro" id="IPR001764">
    <property type="entry name" value="Glyco_hydro_3_N"/>
</dbReference>
<reference evidence="7" key="1">
    <citation type="submission" date="2022-11" db="EMBL/GenBank/DDBJ databases">
        <title>The characterization of three novel Bacteroidetes species and genomic analysis of their roles in tidal elemental geochemical cycles.</title>
        <authorList>
            <person name="Ma K.-J."/>
        </authorList>
    </citation>
    <scope>NUCLEOTIDE SEQUENCE</scope>
    <source>
        <strain evidence="7">M415</strain>
    </source>
</reference>
<keyword evidence="8" id="KW-1185">Reference proteome</keyword>
<evidence type="ECO:0000256" key="4">
    <source>
        <dbReference type="ARBA" id="ARBA00022801"/>
    </source>
</evidence>
<accession>A0AAE3MMX8</accession>
<proteinExistence type="inferred from homology"/>
<dbReference type="AlphaFoldDB" id="A0AAE3MMX8"/>
<sequence length="538" mass="59223">MNSSFDFSDEAAAQLSLQQKVGQLFMPAAFINDSEEEILKLEELIRECGIGGICFFHSRASAATNYEGKKEVPYNEDSFATLKSLIKRYQEAAQIPLLIAIDAEWGLAMRIENTPCYPYALTLGAMRNANKLVYQAGSQVGADCRAAGIHWNFAPVADINNNPDNPVIGYRSFGSDKKQVSDYAIAFAKGMQSQGVLSSAKHFPGHGDTATDSHLGIPLIDKSRAELEANELFPFKELIASGVDSVMIGHLAVPALSRDQNLPATLSDKIIKGVLRKDMGFDGVVVSDALNMHAVSRSFKEKGELEFRAFEAGIDLFCFSENPVEGIQKICEKGNQAAIDESFQRIWRLKSRSIPINGSDKSELTNPHSLNLEIARRSLTQMGPDSHLFAQNEIAVTGIQLGSAGNDLLFNKLRETGRLREIIVDRQNPEIAPGQLSPEDTILLSLNPPLVKPAGNFGFSEHTISFINDLLKFANVTICLFGNPYFLNLLELNPNQKVLIAYQHFDEFQHIALEYLTGRCKAPGKLPVKLKCDSNEKA</sequence>
<protein>
    <recommendedName>
        <fullName evidence="3">beta-N-acetylhexosaminidase</fullName>
        <ecNumber evidence="3">3.2.1.52</ecNumber>
    </recommendedName>
</protein>
<evidence type="ECO:0000256" key="1">
    <source>
        <dbReference type="ARBA" id="ARBA00001231"/>
    </source>
</evidence>
<organism evidence="7 8">
    <name type="scientific">Lentiprolixibacter aurantiacus</name>
    <dbReference type="NCBI Taxonomy" id="2993939"/>
    <lineage>
        <taxon>Bacteria</taxon>
        <taxon>Pseudomonadati</taxon>
        <taxon>Bacteroidota</taxon>
        <taxon>Flavobacteriia</taxon>
        <taxon>Flavobacteriales</taxon>
        <taxon>Flavobacteriaceae</taxon>
        <taxon>Lentiprolixibacter</taxon>
    </lineage>
</organism>
<dbReference type="InterPro" id="IPR050226">
    <property type="entry name" value="NagZ_Beta-hexosaminidase"/>
</dbReference>
<comment type="similarity">
    <text evidence="2">Belongs to the glycosyl hydrolase 3 family.</text>
</comment>
<dbReference type="EMBL" id="JAPFQP010000004">
    <property type="protein sequence ID" value="MCX2720394.1"/>
    <property type="molecule type" value="Genomic_DNA"/>
</dbReference>